<comment type="caution">
    <text evidence="1">The sequence shown here is derived from an EMBL/GenBank/DDBJ whole genome shotgun (WGS) entry which is preliminary data.</text>
</comment>
<dbReference type="AlphaFoldDB" id="A0A645IZK6"/>
<name>A0A645IZK6_9ZZZZ</name>
<reference evidence="1" key="1">
    <citation type="submission" date="2019-08" db="EMBL/GenBank/DDBJ databases">
        <authorList>
            <person name="Kucharzyk K."/>
            <person name="Murdoch R.W."/>
            <person name="Higgins S."/>
            <person name="Loffler F."/>
        </authorList>
    </citation>
    <scope>NUCLEOTIDE SEQUENCE</scope>
</reference>
<dbReference type="EMBL" id="VSSQ01127115">
    <property type="protein sequence ID" value="MPN56597.1"/>
    <property type="molecule type" value="Genomic_DNA"/>
</dbReference>
<organism evidence="1">
    <name type="scientific">bioreactor metagenome</name>
    <dbReference type="NCBI Taxonomy" id="1076179"/>
    <lineage>
        <taxon>unclassified sequences</taxon>
        <taxon>metagenomes</taxon>
        <taxon>ecological metagenomes</taxon>
    </lineage>
</organism>
<evidence type="ECO:0000313" key="1">
    <source>
        <dbReference type="EMBL" id="MPN56597.1"/>
    </source>
</evidence>
<protein>
    <submittedName>
        <fullName evidence="1">Uncharacterized protein</fullName>
    </submittedName>
</protein>
<sequence>MIDFIEIQSALGSGGKREGTGAAKLEDSQRRAFRDKRVDGFGAAGDIHYQAAVFESQDFSAVPVYQGCDVCVGRSVCFYFYQ</sequence>
<gene>
    <name evidence="1" type="ORF">SDC9_204287</name>
</gene>
<accession>A0A645IZK6</accession>
<proteinExistence type="predicted"/>